<dbReference type="Gene3D" id="3.40.50.1010">
    <property type="entry name" value="5'-nuclease"/>
    <property type="match status" value="1"/>
</dbReference>
<feature type="domain" description="VapC9 PIN-like" evidence="1">
    <location>
        <begin position="4"/>
        <end position="109"/>
    </location>
</feature>
<dbReference type="InterPro" id="IPR041120">
    <property type="entry name" value="PIN_9"/>
</dbReference>
<dbReference type="AlphaFoldDB" id="A0A1B1TB75"/>
<evidence type="ECO:0000259" key="1">
    <source>
        <dbReference type="Pfam" id="PF18477"/>
    </source>
</evidence>
<accession>A0A1B1TB75</accession>
<reference evidence="2" key="2">
    <citation type="journal article" date="2015" name="ISME J.">
        <title>A new class of marine Euryarchaeota group II from the Mediterranean deep chlorophyll maximum.</title>
        <authorList>
            <person name="Martin-Cuadrado A.B."/>
            <person name="Garcia-Heredia I."/>
            <person name="Molto A.G."/>
            <person name="Lopez-Ubeda R."/>
            <person name="Kimes N."/>
            <person name="Lopez-Garcia P."/>
            <person name="Moreira D."/>
            <person name="Rodriguez-Valera F."/>
        </authorList>
    </citation>
    <scope>NUCLEOTIDE SEQUENCE</scope>
</reference>
<sequence>MKTILVDTNIILWTFSGGPDFREVIGDIAPNYKLVIPTCIMLELEKLNSKESLSALEMCKSLEKKNIGEGYADDMLISAAKKGHIIATNDKDILKKLKLLKLNALKIREKNRMMFTEGDMT</sequence>
<organism evidence="2">
    <name type="scientific">uncultured Poseidoniia archaeon</name>
    <dbReference type="NCBI Taxonomy" id="1697135"/>
    <lineage>
        <taxon>Archaea</taxon>
        <taxon>Methanobacteriati</taxon>
        <taxon>Thermoplasmatota</taxon>
        <taxon>Candidatus Poseidoniia</taxon>
        <taxon>environmental samples</taxon>
    </lineage>
</organism>
<name>A0A1B1TB75_9ARCH</name>
<dbReference type="InterPro" id="IPR029060">
    <property type="entry name" value="PIN-like_dom_sf"/>
</dbReference>
<protein>
    <submittedName>
        <fullName evidence="2">Nucleotide binding PilT domain-containing protein</fullName>
    </submittedName>
</protein>
<evidence type="ECO:0000313" key="2">
    <source>
        <dbReference type="EMBL" id="ANV79537.1"/>
    </source>
</evidence>
<proteinExistence type="predicted"/>
<dbReference type="Pfam" id="PF18477">
    <property type="entry name" value="PIN_9"/>
    <property type="match status" value="1"/>
</dbReference>
<dbReference type="SUPFAM" id="SSF88723">
    <property type="entry name" value="PIN domain-like"/>
    <property type="match status" value="1"/>
</dbReference>
<dbReference type="EMBL" id="KP211838">
    <property type="protein sequence ID" value="ANV79537.1"/>
    <property type="molecule type" value="Genomic_DNA"/>
</dbReference>
<reference evidence="2" key="1">
    <citation type="submission" date="2014-11" db="EMBL/GenBank/DDBJ databases">
        <authorList>
            <person name="Zhu J."/>
            <person name="Qi W."/>
            <person name="Song R."/>
        </authorList>
    </citation>
    <scope>NUCLEOTIDE SEQUENCE</scope>
</reference>